<dbReference type="InterPro" id="IPR001633">
    <property type="entry name" value="EAL_dom"/>
</dbReference>
<dbReference type="Proteomes" id="UP000261023">
    <property type="component" value="Unassembled WGS sequence"/>
</dbReference>
<comment type="caution">
    <text evidence="2">The sequence shown here is derived from an EMBL/GenBank/DDBJ whole genome shotgun (WGS) entry which is preliminary data.</text>
</comment>
<evidence type="ECO:0000313" key="3">
    <source>
        <dbReference type="Proteomes" id="UP000261023"/>
    </source>
</evidence>
<evidence type="ECO:0000313" key="2">
    <source>
        <dbReference type="EMBL" id="RGD68697.1"/>
    </source>
</evidence>
<organism evidence="2 3">
    <name type="scientific">Hungatella hathewayi</name>
    <dbReference type="NCBI Taxonomy" id="154046"/>
    <lineage>
        <taxon>Bacteria</taxon>
        <taxon>Bacillati</taxon>
        <taxon>Bacillota</taxon>
        <taxon>Clostridia</taxon>
        <taxon>Lachnospirales</taxon>
        <taxon>Lachnospiraceae</taxon>
        <taxon>Hungatella</taxon>
    </lineage>
</organism>
<accession>A0A3E3DHC3</accession>
<dbReference type="OrthoDB" id="9762141at2"/>
<protein>
    <recommendedName>
        <fullName evidence="1">EAL domain-containing protein</fullName>
    </recommendedName>
</protein>
<feature type="domain" description="EAL" evidence="1">
    <location>
        <begin position="1"/>
        <end position="33"/>
    </location>
</feature>
<dbReference type="AlphaFoldDB" id="A0A3E3DHC3"/>
<reference evidence="2 3" key="1">
    <citation type="submission" date="2018-08" db="EMBL/GenBank/DDBJ databases">
        <title>A genome reference for cultivated species of the human gut microbiota.</title>
        <authorList>
            <person name="Zou Y."/>
            <person name="Xue W."/>
            <person name="Luo G."/>
        </authorList>
    </citation>
    <scope>NUCLEOTIDE SEQUENCE [LARGE SCALE GENOMIC DNA]</scope>
    <source>
        <strain evidence="2 3">AF19-13AC</strain>
    </source>
</reference>
<gene>
    <name evidence="2" type="ORF">DWX31_20960</name>
</gene>
<name>A0A3E3DHC3_9FIRM</name>
<dbReference type="EMBL" id="QTJW01000015">
    <property type="protein sequence ID" value="RGD68697.1"/>
    <property type="molecule type" value="Genomic_DNA"/>
</dbReference>
<proteinExistence type="predicted"/>
<dbReference type="PROSITE" id="PS50883">
    <property type="entry name" value="EAL"/>
    <property type="match status" value="1"/>
</dbReference>
<evidence type="ECO:0000259" key="1">
    <source>
        <dbReference type="PROSITE" id="PS50883"/>
    </source>
</evidence>
<sequence length="33" mass="3782">MHIAREDFVVGYRGFIYLSNLPVAVIKTDRSLT</sequence>